<dbReference type="InterPro" id="IPR012347">
    <property type="entry name" value="Ferritin-like"/>
</dbReference>
<feature type="domain" description="Ferritin-like" evidence="1">
    <location>
        <begin position="29"/>
        <end position="178"/>
    </location>
</feature>
<dbReference type="AlphaFoldDB" id="A0A2A6FQT5"/>
<evidence type="ECO:0000259" key="1">
    <source>
        <dbReference type="Pfam" id="PF13794"/>
    </source>
</evidence>
<gene>
    <name evidence="2" type="ORF">B5766_07890</name>
</gene>
<evidence type="ECO:0000313" key="3">
    <source>
        <dbReference type="Proteomes" id="UP000219994"/>
    </source>
</evidence>
<sequence length="216" mass="23380">MVGWPKKETKSSGVETPPDPVVFLVHAAALQLVYFEALADACRRSSESVRKNRLADAATLVLRRREQVAAELRGLGADPGVTFLLADEWLSRVQRISDLDDECERLLGVYVVQGIIDDALLECAVAMPGDSGARMREVLAVSSASVVIEAELQAVLAEHPERKNRCALWGRSLVGDALLIVRSLRGAVSAPDATVQGFTHVITRHSQRMDALGLTA</sequence>
<dbReference type="Gene3D" id="1.20.1260.10">
    <property type="match status" value="1"/>
</dbReference>
<dbReference type="EMBL" id="NAEP01000041">
    <property type="protein sequence ID" value="PDQ35040.1"/>
    <property type="molecule type" value="Genomic_DNA"/>
</dbReference>
<reference evidence="3" key="1">
    <citation type="submission" date="2017-03" db="EMBL/GenBank/DDBJ databases">
        <authorList>
            <person name="Lund M.B."/>
        </authorList>
    </citation>
    <scope>NUCLEOTIDE SEQUENCE [LARGE SCALE GENOMIC DNA]</scope>
</reference>
<name>A0A2A6FQT5_9MICO</name>
<comment type="caution">
    <text evidence="2">The sequence shown here is derived from an EMBL/GenBank/DDBJ whole genome shotgun (WGS) entry which is preliminary data.</text>
</comment>
<proteinExistence type="predicted"/>
<dbReference type="Proteomes" id="UP000219994">
    <property type="component" value="Unassembled WGS sequence"/>
</dbReference>
<evidence type="ECO:0000313" key="2">
    <source>
        <dbReference type="EMBL" id="PDQ35040.1"/>
    </source>
</evidence>
<accession>A0A2A6FQT5</accession>
<protein>
    <recommendedName>
        <fullName evidence="1">Ferritin-like domain-containing protein</fullName>
    </recommendedName>
</protein>
<organism evidence="2 3">
    <name type="scientific">Candidatus Lumbricidiphila eiseniae</name>
    <dbReference type="NCBI Taxonomy" id="1969409"/>
    <lineage>
        <taxon>Bacteria</taxon>
        <taxon>Bacillati</taxon>
        <taxon>Actinomycetota</taxon>
        <taxon>Actinomycetes</taxon>
        <taxon>Micrococcales</taxon>
        <taxon>Microbacteriaceae</taxon>
        <taxon>Candidatus Lumbricidiphila</taxon>
    </lineage>
</organism>
<dbReference type="Pfam" id="PF13794">
    <property type="entry name" value="MiaE_2"/>
    <property type="match status" value="1"/>
</dbReference>
<dbReference type="InterPro" id="IPR059125">
    <property type="entry name" value="Ferritin_actino"/>
</dbReference>